<dbReference type="PANTHER" id="PTHR48106:SF18">
    <property type="entry name" value="QUINONE OXIDOREDUCTASE PIG3"/>
    <property type="match status" value="1"/>
</dbReference>
<keyword evidence="5" id="KW-1185">Reference proteome</keyword>
<dbReference type="SUPFAM" id="SSF51735">
    <property type="entry name" value="NAD(P)-binding Rossmann-fold domains"/>
    <property type="match status" value="1"/>
</dbReference>
<evidence type="ECO:0000313" key="5">
    <source>
        <dbReference type="Proteomes" id="UP001216150"/>
    </source>
</evidence>
<gene>
    <name evidence="4" type="ORF">N7450_008309</name>
</gene>
<feature type="domain" description="Enoyl reductase (ER)" evidence="3">
    <location>
        <begin position="14"/>
        <end position="300"/>
    </location>
</feature>
<name>A0AAD6GMB1_9EURO</name>
<dbReference type="EMBL" id="JAQJAC010000008">
    <property type="protein sequence ID" value="KAJ5574410.1"/>
    <property type="molecule type" value="Genomic_DNA"/>
</dbReference>
<dbReference type="Proteomes" id="UP001216150">
    <property type="component" value="Unassembled WGS sequence"/>
</dbReference>
<dbReference type="Gene3D" id="3.90.180.10">
    <property type="entry name" value="Medium-chain alcohol dehydrogenases, catalytic domain"/>
    <property type="match status" value="1"/>
</dbReference>
<dbReference type="Pfam" id="PF00107">
    <property type="entry name" value="ADH_zinc_N"/>
    <property type="match status" value="1"/>
</dbReference>
<sequence length="327" mass="35695">MSDSMNAIVITKFGGPEVLEHQIVPKPTVSMGEVLVAVKAFGLNHAEMHMRKGEWDEWNPVTGLECVGIVEACPGGEFRVGETVVGVMGGLGRNRPGGYGEFAAVPVTNVIAVQTSLPWHELAAIPETYITVWSCLFTVLDLQQGESILIRGATSTLGQAAVNLAVSAGARVTATTRRQERFELLRRMGAKETIIEQAGLDLIHAEAFDKVLNLIGNRALLESINLTKTGGRMLQAGWLGGLDPVKEFNPMLQMKSGYISVFSMGRFWGAPAFLSRKFHCSELSSRLKMGSGKPSQRMFLIIKKYVRPTKFWTLGMQAGRSLSKDLN</sequence>
<keyword evidence="2" id="KW-0560">Oxidoreductase</keyword>
<dbReference type="AlphaFoldDB" id="A0AAD6GMB1"/>
<dbReference type="SMART" id="SM00829">
    <property type="entry name" value="PKS_ER"/>
    <property type="match status" value="1"/>
</dbReference>
<dbReference type="InterPro" id="IPR013149">
    <property type="entry name" value="ADH-like_C"/>
</dbReference>
<dbReference type="InterPro" id="IPR036291">
    <property type="entry name" value="NAD(P)-bd_dom_sf"/>
</dbReference>
<dbReference type="Gene3D" id="3.40.50.720">
    <property type="entry name" value="NAD(P)-binding Rossmann-like Domain"/>
    <property type="match status" value="1"/>
</dbReference>
<comment type="caution">
    <text evidence="4">The sequence shown here is derived from an EMBL/GenBank/DDBJ whole genome shotgun (WGS) entry which is preliminary data.</text>
</comment>
<evidence type="ECO:0000313" key="4">
    <source>
        <dbReference type="EMBL" id="KAJ5574410.1"/>
    </source>
</evidence>
<accession>A0AAD6GMB1</accession>
<evidence type="ECO:0000259" key="3">
    <source>
        <dbReference type="SMART" id="SM00829"/>
    </source>
</evidence>
<keyword evidence="1" id="KW-0521">NADP</keyword>
<dbReference type="GO" id="GO:0016651">
    <property type="term" value="F:oxidoreductase activity, acting on NAD(P)H"/>
    <property type="evidence" value="ECO:0007669"/>
    <property type="project" value="TreeGrafter"/>
</dbReference>
<dbReference type="InterPro" id="IPR011032">
    <property type="entry name" value="GroES-like_sf"/>
</dbReference>
<dbReference type="SUPFAM" id="SSF50129">
    <property type="entry name" value="GroES-like"/>
    <property type="match status" value="1"/>
</dbReference>
<dbReference type="PANTHER" id="PTHR48106">
    <property type="entry name" value="QUINONE OXIDOREDUCTASE PIG3-RELATED"/>
    <property type="match status" value="1"/>
</dbReference>
<organism evidence="4 5">
    <name type="scientific">Penicillium hetheringtonii</name>
    <dbReference type="NCBI Taxonomy" id="911720"/>
    <lineage>
        <taxon>Eukaryota</taxon>
        <taxon>Fungi</taxon>
        <taxon>Dikarya</taxon>
        <taxon>Ascomycota</taxon>
        <taxon>Pezizomycotina</taxon>
        <taxon>Eurotiomycetes</taxon>
        <taxon>Eurotiomycetidae</taxon>
        <taxon>Eurotiales</taxon>
        <taxon>Aspergillaceae</taxon>
        <taxon>Penicillium</taxon>
    </lineage>
</organism>
<dbReference type="Pfam" id="PF08240">
    <property type="entry name" value="ADH_N"/>
    <property type="match status" value="1"/>
</dbReference>
<evidence type="ECO:0000256" key="1">
    <source>
        <dbReference type="ARBA" id="ARBA00022857"/>
    </source>
</evidence>
<dbReference type="InterPro" id="IPR020843">
    <property type="entry name" value="ER"/>
</dbReference>
<proteinExistence type="predicted"/>
<reference evidence="4 5" key="1">
    <citation type="journal article" date="2023" name="IMA Fungus">
        <title>Comparative genomic study of the Penicillium genus elucidates a diverse pangenome and 15 lateral gene transfer events.</title>
        <authorList>
            <person name="Petersen C."/>
            <person name="Sorensen T."/>
            <person name="Nielsen M.R."/>
            <person name="Sondergaard T.E."/>
            <person name="Sorensen J.L."/>
            <person name="Fitzpatrick D.A."/>
            <person name="Frisvad J.C."/>
            <person name="Nielsen K.L."/>
        </authorList>
    </citation>
    <scope>NUCLEOTIDE SEQUENCE [LARGE SCALE GENOMIC DNA]</scope>
    <source>
        <strain evidence="4 5">IBT 29057</strain>
    </source>
</reference>
<evidence type="ECO:0000256" key="2">
    <source>
        <dbReference type="ARBA" id="ARBA00023002"/>
    </source>
</evidence>
<protein>
    <recommendedName>
        <fullName evidence="3">Enoyl reductase (ER) domain-containing protein</fullName>
    </recommendedName>
</protein>
<dbReference type="GO" id="GO:0070402">
    <property type="term" value="F:NADPH binding"/>
    <property type="evidence" value="ECO:0007669"/>
    <property type="project" value="TreeGrafter"/>
</dbReference>
<dbReference type="InterPro" id="IPR013154">
    <property type="entry name" value="ADH-like_N"/>
</dbReference>